<organism evidence="2">
    <name type="scientific">Anguilla anguilla</name>
    <name type="common">European freshwater eel</name>
    <name type="synonym">Muraena anguilla</name>
    <dbReference type="NCBI Taxonomy" id="7936"/>
    <lineage>
        <taxon>Eukaryota</taxon>
        <taxon>Metazoa</taxon>
        <taxon>Chordata</taxon>
        <taxon>Craniata</taxon>
        <taxon>Vertebrata</taxon>
        <taxon>Euteleostomi</taxon>
        <taxon>Actinopterygii</taxon>
        <taxon>Neopterygii</taxon>
        <taxon>Teleostei</taxon>
        <taxon>Anguilliformes</taxon>
        <taxon>Anguillidae</taxon>
        <taxon>Anguilla</taxon>
    </lineage>
</organism>
<keyword evidence="1" id="KW-0812">Transmembrane</keyword>
<sequence length="44" mass="5059">MVQTAIKGSFVQRLIVSSGINAVVTFFFFFKEALFIFHKYSLLI</sequence>
<keyword evidence="1" id="KW-1133">Transmembrane helix</keyword>
<protein>
    <submittedName>
        <fullName evidence="2">Uncharacterized protein</fullName>
    </submittedName>
</protein>
<dbReference type="EMBL" id="GBXM01041548">
    <property type="protein sequence ID" value="JAH67029.1"/>
    <property type="molecule type" value="Transcribed_RNA"/>
</dbReference>
<reference evidence="2" key="1">
    <citation type="submission" date="2014-11" db="EMBL/GenBank/DDBJ databases">
        <authorList>
            <person name="Amaro Gonzalez C."/>
        </authorList>
    </citation>
    <scope>NUCLEOTIDE SEQUENCE</scope>
</reference>
<name>A0A0E9UMF3_ANGAN</name>
<dbReference type="AlphaFoldDB" id="A0A0E9UMF3"/>
<evidence type="ECO:0000313" key="2">
    <source>
        <dbReference type="EMBL" id="JAH67029.1"/>
    </source>
</evidence>
<keyword evidence="1" id="KW-0472">Membrane</keyword>
<accession>A0A0E9UMF3</accession>
<proteinExistence type="predicted"/>
<reference evidence="2" key="2">
    <citation type="journal article" date="2015" name="Fish Shellfish Immunol.">
        <title>Early steps in the European eel (Anguilla anguilla)-Vibrio vulnificus interaction in the gills: Role of the RtxA13 toxin.</title>
        <authorList>
            <person name="Callol A."/>
            <person name="Pajuelo D."/>
            <person name="Ebbesson L."/>
            <person name="Teles M."/>
            <person name="MacKenzie S."/>
            <person name="Amaro C."/>
        </authorList>
    </citation>
    <scope>NUCLEOTIDE SEQUENCE</scope>
</reference>
<feature type="transmembrane region" description="Helical" evidence="1">
    <location>
        <begin position="12"/>
        <end position="30"/>
    </location>
</feature>
<evidence type="ECO:0000256" key="1">
    <source>
        <dbReference type="SAM" id="Phobius"/>
    </source>
</evidence>